<accession>A0ABD2Q212</accession>
<evidence type="ECO:0000256" key="1">
    <source>
        <dbReference type="SAM" id="MobiDB-lite"/>
    </source>
</evidence>
<comment type="caution">
    <text evidence="2">The sequence shown here is derived from an EMBL/GenBank/DDBJ whole genome shotgun (WGS) entry which is preliminary data.</text>
</comment>
<feature type="compositionally biased region" description="Acidic residues" evidence="1">
    <location>
        <begin position="66"/>
        <end position="75"/>
    </location>
</feature>
<reference evidence="2 3" key="1">
    <citation type="submission" date="2024-11" db="EMBL/GenBank/DDBJ databases">
        <title>Adaptive evolution of stress response genes in parasites aligns with host niche diversity.</title>
        <authorList>
            <person name="Hahn C."/>
            <person name="Resl P."/>
        </authorList>
    </citation>
    <scope>NUCLEOTIDE SEQUENCE [LARGE SCALE GENOMIC DNA]</scope>
    <source>
        <strain evidence="2">EGGRZ-B1_66</strain>
        <tissue evidence="2">Body</tissue>
    </source>
</reference>
<dbReference type="EMBL" id="JBJKFK010001563">
    <property type="protein sequence ID" value="KAL3312761.1"/>
    <property type="molecule type" value="Genomic_DNA"/>
</dbReference>
<evidence type="ECO:0000313" key="2">
    <source>
        <dbReference type="EMBL" id="KAL3312761.1"/>
    </source>
</evidence>
<feature type="region of interest" description="Disordered" evidence="1">
    <location>
        <begin position="30"/>
        <end position="101"/>
    </location>
</feature>
<protein>
    <submittedName>
        <fullName evidence="2">Uncharacterized protein</fullName>
    </submittedName>
</protein>
<evidence type="ECO:0000313" key="3">
    <source>
        <dbReference type="Proteomes" id="UP001626550"/>
    </source>
</evidence>
<dbReference type="Proteomes" id="UP001626550">
    <property type="component" value="Unassembled WGS sequence"/>
</dbReference>
<gene>
    <name evidence="2" type="ORF">Ciccas_008639</name>
</gene>
<name>A0ABD2Q212_9PLAT</name>
<proteinExistence type="predicted"/>
<dbReference type="AlphaFoldDB" id="A0ABD2Q212"/>
<organism evidence="2 3">
    <name type="scientific">Cichlidogyrus casuarinus</name>
    <dbReference type="NCBI Taxonomy" id="1844966"/>
    <lineage>
        <taxon>Eukaryota</taxon>
        <taxon>Metazoa</taxon>
        <taxon>Spiralia</taxon>
        <taxon>Lophotrochozoa</taxon>
        <taxon>Platyhelminthes</taxon>
        <taxon>Monogenea</taxon>
        <taxon>Monopisthocotylea</taxon>
        <taxon>Dactylogyridea</taxon>
        <taxon>Ancyrocephalidae</taxon>
        <taxon>Cichlidogyrus</taxon>
    </lineage>
</organism>
<keyword evidence="3" id="KW-1185">Reference proteome</keyword>
<sequence length="101" mass="11357">MQNNFSNGFLHNVINDDSIPYFDANDLDLEESSVSSSNLPPTPTRRTKITDGYYVRDKRSNCMDGGLEDPSEDDTSYSSTSEKHTLRRKSTIGEHLPNDPT</sequence>